<evidence type="ECO:0000313" key="6">
    <source>
        <dbReference type="Proteomes" id="UP000249363"/>
    </source>
</evidence>
<dbReference type="PANTHER" id="PTHR12935:SF0">
    <property type="entry name" value="GAMMA-GLUTAMYLCYCLOTRANSFERASE"/>
    <property type="match status" value="1"/>
</dbReference>
<dbReference type="OrthoDB" id="2924818at2759"/>
<dbReference type="Proteomes" id="UP000249363">
    <property type="component" value="Unassembled WGS sequence"/>
</dbReference>
<dbReference type="GO" id="GO:0003839">
    <property type="term" value="F:gamma-glutamylcyclotransferase activity"/>
    <property type="evidence" value="ECO:0007669"/>
    <property type="project" value="UniProtKB-EC"/>
</dbReference>
<dbReference type="Gene3D" id="3.10.490.10">
    <property type="entry name" value="Gamma-glutamyl cyclotransferase-like"/>
    <property type="match status" value="1"/>
</dbReference>
<proteinExistence type="predicted"/>
<dbReference type="GeneID" id="63792398"/>
<feature type="active site" description="Proton acceptor" evidence="3">
    <location>
        <position position="167"/>
    </location>
</feature>
<organism evidence="5 6">
    <name type="scientific">Talaromyces amestolkiae</name>
    <dbReference type="NCBI Taxonomy" id="1196081"/>
    <lineage>
        <taxon>Eukaryota</taxon>
        <taxon>Fungi</taxon>
        <taxon>Dikarya</taxon>
        <taxon>Ascomycota</taxon>
        <taxon>Pezizomycotina</taxon>
        <taxon>Eurotiomycetes</taxon>
        <taxon>Eurotiomycetidae</taxon>
        <taxon>Eurotiales</taxon>
        <taxon>Trichocomaceae</taxon>
        <taxon>Talaromyces</taxon>
        <taxon>Talaromyces sect. Talaromyces</taxon>
    </lineage>
</organism>
<sequence length="273" mass="31008">MSSFSPPHHKPIVAQDAIAEDSTTNRLVDHNDAILQQQASDRSNLIKNTHSASPSFKETRIFYFAYGSNLSPTQMRLRCEHDPSTSGRPLAIARIERWRWLICERGYANVVPPKEWRVGRQISHGELVSVSSSAGTEQAEEEEENDVVFGVLYEMTPEDEYLLDGYEGVDHSAPVSQYGDRIPIAIRPREQEHGAYNKWYVPAKVTKWLVSEEAANEEHDITALVYVDEKRVTVGAPKFEYVGRMNRAITESLELGMPEKWVQSVVRKHIPES</sequence>
<evidence type="ECO:0000313" key="5">
    <source>
        <dbReference type="EMBL" id="RAO67170.1"/>
    </source>
</evidence>
<evidence type="ECO:0000256" key="3">
    <source>
        <dbReference type="PIRSR" id="PIRSR617939-1"/>
    </source>
</evidence>
<keyword evidence="6" id="KW-1185">Reference proteome</keyword>
<protein>
    <recommendedName>
        <fullName evidence="1">gamma-glutamylcyclotransferase</fullName>
        <ecNumber evidence="1">4.3.2.9</ecNumber>
    </recommendedName>
</protein>
<dbReference type="SUPFAM" id="SSF110857">
    <property type="entry name" value="Gamma-glutamyl cyclotransferase-like"/>
    <property type="match status" value="1"/>
</dbReference>
<reference evidence="5 6" key="1">
    <citation type="journal article" date="2017" name="Biotechnol. Biofuels">
        <title>Differential beta-glucosidase expression as a function of carbon source availability in Talaromyces amestolkiae: a genomic and proteomic approach.</title>
        <authorList>
            <person name="de Eugenio L.I."/>
            <person name="Mendez-Liter J.A."/>
            <person name="Nieto-Dominguez M."/>
            <person name="Alonso L."/>
            <person name="Gil-Munoz J."/>
            <person name="Barriuso J."/>
            <person name="Prieto A."/>
            <person name="Martinez M.J."/>
        </authorList>
    </citation>
    <scope>NUCLEOTIDE SEQUENCE [LARGE SCALE GENOMIC DNA]</scope>
    <source>
        <strain evidence="5 6">CIB</strain>
    </source>
</reference>
<evidence type="ECO:0000256" key="1">
    <source>
        <dbReference type="ARBA" id="ARBA00012346"/>
    </source>
</evidence>
<gene>
    <name evidence="5" type="ORF">BHQ10_003182</name>
</gene>
<feature type="binding site" evidence="4">
    <location>
        <begin position="63"/>
        <end position="68"/>
    </location>
    <ligand>
        <name>substrate</name>
    </ligand>
</feature>
<name>A0A364KUD6_TALAM</name>
<dbReference type="InterPro" id="IPR017939">
    <property type="entry name" value="G-Glutamylcylcotransferase"/>
</dbReference>
<dbReference type="InterPro" id="IPR036568">
    <property type="entry name" value="GGCT-like_sf"/>
</dbReference>
<dbReference type="InterPro" id="IPR013024">
    <property type="entry name" value="GGCT-like"/>
</dbReference>
<comment type="caution">
    <text evidence="5">The sequence shown here is derived from an EMBL/GenBank/DDBJ whole genome shotgun (WGS) entry which is preliminary data.</text>
</comment>
<evidence type="ECO:0000256" key="2">
    <source>
        <dbReference type="ARBA" id="ARBA00023239"/>
    </source>
</evidence>
<dbReference type="AlphaFoldDB" id="A0A364KUD6"/>
<dbReference type="EC" id="4.3.2.9" evidence="1"/>
<keyword evidence="2" id="KW-0456">Lyase</keyword>
<dbReference type="PANTHER" id="PTHR12935">
    <property type="entry name" value="GAMMA-GLUTAMYLCYCLOTRANSFERASE"/>
    <property type="match status" value="1"/>
</dbReference>
<dbReference type="STRING" id="1196081.A0A364KUD6"/>
<dbReference type="EMBL" id="MIKG01000005">
    <property type="protein sequence ID" value="RAO67170.1"/>
    <property type="molecule type" value="Genomic_DNA"/>
</dbReference>
<evidence type="ECO:0000256" key="4">
    <source>
        <dbReference type="PIRSR" id="PIRSR617939-2"/>
    </source>
</evidence>
<accession>A0A364KUD6</accession>
<dbReference type="CDD" id="cd06661">
    <property type="entry name" value="GGCT_like"/>
    <property type="match status" value="1"/>
</dbReference>
<dbReference type="RefSeq" id="XP_040731686.1">
    <property type="nucleotide sequence ID" value="XM_040875410.1"/>
</dbReference>